<evidence type="ECO:0000313" key="8">
    <source>
        <dbReference type="Proteomes" id="UP000325393"/>
    </source>
</evidence>
<dbReference type="EMBL" id="AP014808">
    <property type="protein sequence ID" value="BAQ57214.1"/>
    <property type="molecule type" value="Genomic_DNA"/>
</dbReference>
<keyword evidence="5" id="KW-0456">Lyase</keyword>
<keyword evidence="2 6" id="KW-0808">Transferase</keyword>
<keyword evidence="3 6" id="KW-0548">Nucleotidyltransferase</keyword>
<accession>A0A0D6A3G3</accession>
<sequence length="179" mass="20665">MKSIFNEGKKQSIAEVLASKDKRVALQQEIFTKYPNKTLVDVNLNVPGPIKNNHYLEKLFNRGVNELEGKFKRNNFHYQLIKHLDEDTGSENFYVLDDNANGVKKVTTDFEDKTKLGRLFDADVLIKGQSNAISRKDLGYPVRKCFLCNRPAKECSRSRRHSVSELQDYISKIYGEEFN</sequence>
<dbReference type="OrthoDB" id="3196716at2"/>
<reference evidence="5 7" key="1">
    <citation type="submission" date="2015-03" db="EMBL/GenBank/DDBJ databases">
        <title>Complete genome sequence of Lactobacillus acetotolerans NBRC 13120.</title>
        <authorList>
            <person name="Toh H."/>
            <person name="Morita H."/>
            <person name="Fujita N."/>
        </authorList>
    </citation>
    <scope>NUCLEOTIDE SEQUENCE [LARGE SCALE GENOMIC DNA]</scope>
    <source>
        <strain evidence="5 7">NBRC 13120</strain>
    </source>
</reference>
<name>A0A0D6A3G3_9LACO</name>
<evidence type="ECO:0000256" key="1">
    <source>
        <dbReference type="ARBA" id="ARBA00012524"/>
    </source>
</evidence>
<dbReference type="PATRIC" id="fig|1600.4.peg.846"/>
<evidence type="ECO:0000313" key="5">
    <source>
        <dbReference type="EMBL" id="BAQ57214.1"/>
    </source>
</evidence>
<organism evidence="5 7">
    <name type="scientific">Lactobacillus acetotolerans</name>
    <dbReference type="NCBI Taxonomy" id="1600"/>
    <lineage>
        <taxon>Bacteria</taxon>
        <taxon>Bacillati</taxon>
        <taxon>Bacillota</taxon>
        <taxon>Bacilli</taxon>
        <taxon>Lactobacillales</taxon>
        <taxon>Lactobacillaceae</taxon>
        <taxon>Lactobacillus</taxon>
    </lineage>
</organism>
<evidence type="ECO:0000313" key="6">
    <source>
        <dbReference type="EMBL" id="QFG51247.1"/>
    </source>
</evidence>
<dbReference type="InterPro" id="IPR005551">
    <property type="entry name" value="CitX"/>
</dbReference>
<dbReference type="EC" id="2.7.7.61" evidence="1"/>
<keyword evidence="7" id="KW-1185">Reference proteome</keyword>
<dbReference type="NCBIfam" id="TIGR03124">
    <property type="entry name" value="citrate_citX"/>
    <property type="match status" value="1"/>
</dbReference>
<evidence type="ECO:0000256" key="3">
    <source>
        <dbReference type="ARBA" id="ARBA00022695"/>
    </source>
</evidence>
<evidence type="ECO:0000256" key="4">
    <source>
        <dbReference type="ARBA" id="ARBA00048574"/>
    </source>
</evidence>
<dbReference type="KEGG" id="lae:LBAT_0825"/>
<dbReference type="AlphaFoldDB" id="A0A0D6A3G3"/>
<dbReference type="EMBL" id="CP044496">
    <property type="protein sequence ID" value="QFG51247.1"/>
    <property type="molecule type" value="Genomic_DNA"/>
</dbReference>
<dbReference type="GeneID" id="78212196"/>
<dbReference type="GO" id="GO:0016829">
    <property type="term" value="F:lyase activity"/>
    <property type="evidence" value="ECO:0007669"/>
    <property type="project" value="UniProtKB-KW"/>
</dbReference>
<dbReference type="GO" id="GO:0051191">
    <property type="term" value="P:prosthetic group biosynthetic process"/>
    <property type="evidence" value="ECO:0007669"/>
    <property type="project" value="InterPro"/>
</dbReference>
<evidence type="ECO:0000256" key="2">
    <source>
        <dbReference type="ARBA" id="ARBA00022679"/>
    </source>
</evidence>
<dbReference type="RefSeq" id="WP_056970265.1">
    <property type="nucleotide sequence ID" value="NZ_AP014808.1"/>
</dbReference>
<protein>
    <recommendedName>
        <fullName evidence="1">citrate lyase holo-[acyl-carrier protein] synthase</fullName>
        <ecNumber evidence="1">2.7.7.61</ecNumber>
    </recommendedName>
</protein>
<proteinExistence type="predicted"/>
<dbReference type="Pfam" id="PF03802">
    <property type="entry name" value="CitX"/>
    <property type="match status" value="1"/>
</dbReference>
<reference evidence="6 8" key="2">
    <citation type="submission" date="2019-09" db="EMBL/GenBank/DDBJ databases">
        <title>Genome sequencing of Lactobacillus acetotolerans.</title>
        <authorList>
            <person name="Kim K."/>
        </authorList>
    </citation>
    <scope>NUCLEOTIDE SEQUENCE [LARGE SCALE GENOMIC DNA]</scope>
    <source>
        <strain evidence="6 8">LA749</strain>
    </source>
</reference>
<dbReference type="Proteomes" id="UP000325393">
    <property type="component" value="Chromosome"/>
</dbReference>
<dbReference type="GO" id="GO:0050519">
    <property type="term" value="F:holo-citrate lyase synthase activity"/>
    <property type="evidence" value="ECO:0007669"/>
    <property type="project" value="UniProtKB-EC"/>
</dbReference>
<dbReference type="Proteomes" id="UP000035709">
    <property type="component" value="Chromosome"/>
</dbReference>
<comment type="catalytic activity">
    <reaction evidence="4">
        <text>apo-[citrate lyase ACP] + 2'-(5''-triphospho-alpha-D-ribosyl)-3'-dephospho-CoA = holo-[citrate lyase ACP] + diphosphate</text>
        <dbReference type="Rhea" id="RHEA:16333"/>
        <dbReference type="Rhea" id="RHEA-COMP:10157"/>
        <dbReference type="Rhea" id="RHEA-COMP:10158"/>
        <dbReference type="ChEBI" id="CHEBI:29999"/>
        <dbReference type="ChEBI" id="CHEBI:33019"/>
        <dbReference type="ChEBI" id="CHEBI:61378"/>
        <dbReference type="ChEBI" id="CHEBI:82683"/>
        <dbReference type="EC" id="2.7.7.61"/>
    </reaction>
</comment>
<dbReference type="STRING" id="1600.LBAT_0825"/>
<gene>
    <name evidence="6" type="primary">citX</name>
    <name evidence="6" type="ORF">LA749_04265</name>
    <name evidence="5" type="ORF">LBAT_0825</name>
</gene>
<evidence type="ECO:0000313" key="7">
    <source>
        <dbReference type="Proteomes" id="UP000035709"/>
    </source>
</evidence>